<gene>
    <name evidence="2" type="ORF">IAE60_05550</name>
</gene>
<name>A0A7G9TFJ9_PSEMX</name>
<dbReference type="RefSeq" id="WP_187574171.1">
    <property type="nucleotide sequence ID" value="NZ_CP060731.1"/>
</dbReference>
<dbReference type="EMBL" id="CP060731">
    <property type="protein sequence ID" value="QNN78874.1"/>
    <property type="molecule type" value="Genomic_DNA"/>
</dbReference>
<evidence type="ECO:0000256" key="1">
    <source>
        <dbReference type="SAM" id="Phobius"/>
    </source>
</evidence>
<feature type="transmembrane region" description="Helical" evidence="1">
    <location>
        <begin position="20"/>
        <end position="39"/>
    </location>
</feature>
<keyword evidence="1" id="KW-1133">Transmembrane helix</keyword>
<evidence type="ECO:0000313" key="3">
    <source>
        <dbReference type="Proteomes" id="UP000515838"/>
    </source>
</evidence>
<organism evidence="2 3">
    <name type="scientific">Pseudoxanthomonas mexicana</name>
    <dbReference type="NCBI Taxonomy" id="128785"/>
    <lineage>
        <taxon>Bacteria</taxon>
        <taxon>Pseudomonadati</taxon>
        <taxon>Pseudomonadota</taxon>
        <taxon>Gammaproteobacteria</taxon>
        <taxon>Lysobacterales</taxon>
        <taxon>Lysobacteraceae</taxon>
        <taxon>Pseudoxanthomonas</taxon>
    </lineage>
</organism>
<sequence>MNPHPAPATRLRTLIRWDVAMTLPVGLGMALLAAPLAAVTGVPEMLLRSVGLALLPYVAWLLWLARRPAVPRGTAWTMVAINALYAIECMLLPLLGWIAPNALGWAFLLVQAVVVGSFALLGTRVLRAPVQRAAMR</sequence>
<dbReference type="Proteomes" id="UP000515838">
    <property type="component" value="Chromosome"/>
</dbReference>
<dbReference type="AlphaFoldDB" id="A0A7G9TFJ9"/>
<keyword evidence="1" id="KW-0472">Membrane</keyword>
<dbReference type="GeneID" id="81470422"/>
<accession>A0A7G9TFJ9</accession>
<feature type="transmembrane region" description="Helical" evidence="1">
    <location>
        <begin position="45"/>
        <end position="64"/>
    </location>
</feature>
<feature type="transmembrane region" description="Helical" evidence="1">
    <location>
        <begin position="105"/>
        <end position="126"/>
    </location>
</feature>
<reference evidence="2 3" key="1">
    <citation type="submission" date="2020-08" db="EMBL/GenBank/DDBJ databases">
        <title>Streptomycin Non-resistant strain, P. mexicana.</title>
        <authorList>
            <person name="Ganesh-Kumar S."/>
            <person name="Zhe T."/>
            <person name="Yu Z."/>
            <person name="Min Y."/>
        </authorList>
    </citation>
    <scope>NUCLEOTIDE SEQUENCE [LARGE SCALE GENOMIC DNA]</scope>
    <source>
        <strain evidence="2 3">GTZY2</strain>
    </source>
</reference>
<evidence type="ECO:0000313" key="2">
    <source>
        <dbReference type="EMBL" id="QNN78874.1"/>
    </source>
</evidence>
<proteinExistence type="predicted"/>
<evidence type="ECO:0008006" key="4">
    <source>
        <dbReference type="Google" id="ProtNLM"/>
    </source>
</evidence>
<protein>
    <recommendedName>
        <fullName evidence="4">DUF2069 domain-containing protein</fullName>
    </recommendedName>
</protein>
<feature type="transmembrane region" description="Helical" evidence="1">
    <location>
        <begin position="76"/>
        <end position="99"/>
    </location>
</feature>
<keyword evidence="1" id="KW-0812">Transmembrane</keyword>